<dbReference type="AlphaFoldDB" id="A0A074M4Y2"/>
<dbReference type="OrthoDB" id="2595716at2"/>
<keyword evidence="1" id="KW-0812">Transmembrane</keyword>
<reference evidence="2 3" key="1">
    <citation type="journal article" date="2013" name="Int. J. Syst. Evol. Microbiol.">
        <title>Tumebacillus flagellatus sp. nov., an alpha-amylase/pullulanase-producing bacterium isolated from cassava wastewater.</title>
        <authorList>
            <person name="Wang Q."/>
            <person name="Xie N."/>
            <person name="Qin Y."/>
            <person name="Shen N."/>
            <person name="Zhu J."/>
            <person name="Mi H."/>
            <person name="Huang R."/>
        </authorList>
    </citation>
    <scope>NUCLEOTIDE SEQUENCE [LARGE SCALE GENOMIC DNA]</scope>
    <source>
        <strain evidence="2 3">GST4</strain>
    </source>
</reference>
<dbReference type="EMBL" id="JMIR01000048">
    <property type="protein sequence ID" value="KEO81057.1"/>
    <property type="molecule type" value="Genomic_DNA"/>
</dbReference>
<sequence>MAEQKKKMDATTKWIIGSVIAVLCVVYGVYGYTPFFAKVDYVKGPSKTQHDLSKLPNFKLEEPKTDAATPMRGPVEYLKSGMQGQKYSTIEVEYQLLTDSKPGQIKPDALQKNPNLAFGVKQIPAYLVSFGGMEFKAEDGTTHHEKVYVVDANSGEEMYEFSYR</sequence>
<comment type="caution">
    <text evidence="2">The sequence shown here is derived from an EMBL/GenBank/DDBJ whole genome shotgun (WGS) entry which is preliminary data.</text>
</comment>
<keyword evidence="1" id="KW-1133">Transmembrane helix</keyword>
<gene>
    <name evidence="2" type="ORF">EL26_22735</name>
</gene>
<name>A0A074M4Y2_9BACL</name>
<keyword evidence="3" id="KW-1185">Reference proteome</keyword>
<dbReference type="RefSeq" id="WP_038094233.1">
    <property type="nucleotide sequence ID" value="NZ_JMIR01000048.1"/>
</dbReference>
<feature type="transmembrane region" description="Helical" evidence="1">
    <location>
        <begin position="12"/>
        <end position="30"/>
    </location>
</feature>
<evidence type="ECO:0000313" key="2">
    <source>
        <dbReference type="EMBL" id="KEO81057.1"/>
    </source>
</evidence>
<dbReference type="Proteomes" id="UP000027931">
    <property type="component" value="Unassembled WGS sequence"/>
</dbReference>
<evidence type="ECO:0000256" key="1">
    <source>
        <dbReference type="SAM" id="Phobius"/>
    </source>
</evidence>
<organism evidence="2 3">
    <name type="scientific">Tumebacillus flagellatus</name>
    <dbReference type="NCBI Taxonomy" id="1157490"/>
    <lineage>
        <taxon>Bacteria</taxon>
        <taxon>Bacillati</taxon>
        <taxon>Bacillota</taxon>
        <taxon>Bacilli</taxon>
        <taxon>Bacillales</taxon>
        <taxon>Alicyclobacillaceae</taxon>
        <taxon>Tumebacillus</taxon>
    </lineage>
</organism>
<accession>A0A074M4Y2</accession>
<proteinExistence type="predicted"/>
<keyword evidence="1" id="KW-0472">Membrane</keyword>
<protein>
    <submittedName>
        <fullName evidence="2">Uncharacterized protein</fullName>
    </submittedName>
</protein>
<evidence type="ECO:0000313" key="3">
    <source>
        <dbReference type="Proteomes" id="UP000027931"/>
    </source>
</evidence>